<keyword evidence="2" id="KW-0472">Membrane</keyword>
<keyword evidence="2" id="KW-1133">Transmembrane helix</keyword>
<gene>
    <name evidence="3" type="ORF">SAMN05216505_104151</name>
</gene>
<accession>A0A1G6QKJ4</accession>
<reference evidence="4" key="1">
    <citation type="submission" date="2016-10" db="EMBL/GenBank/DDBJ databases">
        <authorList>
            <person name="Varghese N."/>
            <person name="Submissions S."/>
        </authorList>
    </citation>
    <scope>NUCLEOTIDE SEQUENCE [LARGE SCALE GENOMIC DNA]</scope>
    <source>
        <strain evidence="4">CGMCC 4.3504</strain>
    </source>
</reference>
<evidence type="ECO:0000256" key="1">
    <source>
        <dbReference type="SAM" id="MobiDB-lite"/>
    </source>
</evidence>
<feature type="transmembrane region" description="Helical" evidence="2">
    <location>
        <begin position="21"/>
        <end position="44"/>
    </location>
</feature>
<dbReference type="EMBL" id="FMZK01000004">
    <property type="protein sequence ID" value="SDC92207.1"/>
    <property type="molecule type" value="Genomic_DNA"/>
</dbReference>
<evidence type="ECO:0000313" key="4">
    <source>
        <dbReference type="Proteomes" id="UP000182100"/>
    </source>
</evidence>
<sequence>MSDAPTRSATAGESAPPRADAVVAVLAFGGIVVSLMQTPVIPIVGRLPAFLNASAPDTAGAAGVPAARAGGLSGGSGRR</sequence>
<name>A0A1G6QKJ4_9ACTN</name>
<dbReference type="Proteomes" id="UP000182100">
    <property type="component" value="Unassembled WGS sequence"/>
</dbReference>
<dbReference type="AlphaFoldDB" id="A0A1G6QKJ4"/>
<feature type="region of interest" description="Disordered" evidence="1">
    <location>
        <begin position="58"/>
        <end position="79"/>
    </location>
</feature>
<keyword evidence="2" id="KW-0812">Transmembrane</keyword>
<feature type="compositionally biased region" description="Low complexity" evidence="1">
    <location>
        <begin position="59"/>
        <end position="70"/>
    </location>
</feature>
<dbReference type="STRING" id="67344.SAMN05216505_104151"/>
<evidence type="ECO:0000256" key="2">
    <source>
        <dbReference type="SAM" id="Phobius"/>
    </source>
</evidence>
<evidence type="ECO:0000313" key="3">
    <source>
        <dbReference type="EMBL" id="SDC92207.1"/>
    </source>
</evidence>
<keyword evidence="4" id="KW-1185">Reference proteome</keyword>
<protein>
    <submittedName>
        <fullName evidence="3">Uncharacterized protein</fullName>
    </submittedName>
</protein>
<organism evidence="3 4">
    <name type="scientific">Streptomyces prasinopilosus</name>
    <dbReference type="NCBI Taxonomy" id="67344"/>
    <lineage>
        <taxon>Bacteria</taxon>
        <taxon>Bacillati</taxon>
        <taxon>Actinomycetota</taxon>
        <taxon>Actinomycetes</taxon>
        <taxon>Kitasatosporales</taxon>
        <taxon>Streptomycetaceae</taxon>
        <taxon>Streptomyces</taxon>
    </lineage>
</organism>
<proteinExistence type="predicted"/>